<organism evidence="2 3">
    <name type="scientific">Candidatus Sulfuritelmatomonas gaucii</name>
    <dbReference type="NCBI Taxonomy" id="2043161"/>
    <lineage>
        <taxon>Bacteria</taxon>
        <taxon>Pseudomonadati</taxon>
        <taxon>Acidobacteriota</taxon>
        <taxon>Terriglobia</taxon>
        <taxon>Terriglobales</taxon>
        <taxon>Acidobacteriaceae</taxon>
        <taxon>Candidatus Sulfuritelmatomonas</taxon>
    </lineage>
</organism>
<dbReference type="Proteomes" id="UP000239735">
    <property type="component" value="Unassembled WGS sequence"/>
</dbReference>
<feature type="compositionally biased region" description="Basic residues" evidence="1">
    <location>
        <begin position="1"/>
        <end position="18"/>
    </location>
</feature>
<evidence type="ECO:0000256" key="1">
    <source>
        <dbReference type="SAM" id="MobiDB-lite"/>
    </source>
</evidence>
<name>A0A2N9LC77_9BACT</name>
<reference evidence="3" key="1">
    <citation type="submission" date="2018-02" db="EMBL/GenBank/DDBJ databases">
        <authorList>
            <person name="Hausmann B."/>
        </authorList>
    </citation>
    <scope>NUCLEOTIDE SEQUENCE [LARGE SCALE GENOMIC DNA]</scope>
    <source>
        <strain evidence="3">Peat soil MAG SbA5</strain>
    </source>
</reference>
<accession>A0A2N9LC77</accession>
<dbReference type="EMBL" id="OKRB01000086">
    <property type="protein sequence ID" value="SPE20841.1"/>
    <property type="molecule type" value="Genomic_DNA"/>
</dbReference>
<gene>
    <name evidence="2" type="ORF">SBA5_30046</name>
</gene>
<evidence type="ECO:0000313" key="3">
    <source>
        <dbReference type="Proteomes" id="UP000239735"/>
    </source>
</evidence>
<feature type="region of interest" description="Disordered" evidence="1">
    <location>
        <begin position="1"/>
        <end position="31"/>
    </location>
</feature>
<protein>
    <submittedName>
        <fullName evidence="2">Uncharacterized protein</fullName>
    </submittedName>
</protein>
<evidence type="ECO:0000313" key="2">
    <source>
        <dbReference type="EMBL" id="SPE20841.1"/>
    </source>
</evidence>
<proteinExistence type="predicted"/>
<dbReference type="AlphaFoldDB" id="A0A2N9LC77"/>
<sequence>MRRRLRPPRQASSHKSHKNPWCTRTPHSRRLHSNSLPSFVLIFYCIQSDGSGALEVYECSAAGLDCGAAKVLVDELTGKVTRRLQSGSHHVNS</sequence>